<dbReference type="InterPro" id="IPR000160">
    <property type="entry name" value="GGDEF_dom"/>
</dbReference>
<dbReference type="RefSeq" id="WP_108091224.1">
    <property type="nucleotide sequence ID" value="NZ_PZPP01000023.1"/>
</dbReference>
<sequence>MINSNQRNEEKRQLSLYNIELLNTGSDERFDRLTRIAVRLFDVPIALVTLIDEERQYFKSLCGVELQPINKMVSFCNWILKTGQPLVIEDTLMNPNFSKNPLVTGYPFIRFYAGYPVRLPGGDIAGAICVLDSSPKIFSPEQMSLLMDLAAIVEDEFELLQIAIKDSLTEQFNSRSYTLFLEKTFRKARLKKSVFSVIVIDLDEFKFINDTFGHHEGNRVLKAFARILEEVTAGNHMIARLGGDEFSILLTD</sequence>
<dbReference type="SUPFAM" id="SSF55781">
    <property type="entry name" value="GAF domain-like"/>
    <property type="match status" value="1"/>
</dbReference>
<dbReference type="CDD" id="cd01949">
    <property type="entry name" value="GGDEF"/>
    <property type="match status" value="1"/>
</dbReference>
<dbReference type="SMART" id="SM00065">
    <property type="entry name" value="GAF"/>
    <property type="match status" value="1"/>
</dbReference>
<accession>A0A2T4XU00</accession>
<comment type="caution">
    <text evidence="2">The sequence shown here is derived from an EMBL/GenBank/DDBJ whole genome shotgun (WGS) entry which is preliminary data.</text>
</comment>
<name>A0A2T4XU00_ENTCL</name>
<dbReference type="Pfam" id="PF00990">
    <property type="entry name" value="GGDEF"/>
    <property type="match status" value="1"/>
</dbReference>
<feature type="domain" description="GGDEF" evidence="1">
    <location>
        <begin position="193"/>
        <end position="252"/>
    </location>
</feature>
<dbReference type="InterPro" id="IPR029787">
    <property type="entry name" value="Nucleotide_cyclase"/>
</dbReference>
<protein>
    <submittedName>
        <fullName evidence="2">Sensor domain-containing diguanylate cyclase</fullName>
    </submittedName>
</protein>
<dbReference type="PANTHER" id="PTHR43102">
    <property type="entry name" value="SLR1143 PROTEIN"/>
    <property type="match status" value="1"/>
</dbReference>
<dbReference type="AlphaFoldDB" id="A0A2T4XU00"/>
<dbReference type="Gene3D" id="3.30.70.270">
    <property type="match status" value="1"/>
</dbReference>
<dbReference type="Pfam" id="PF01590">
    <property type="entry name" value="GAF"/>
    <property type="match status" value="1"/>
</dbReference>
<gene>
    <name evidence="2" type="ORF">DA103_22885</name>
</gene>
<dbReference type="PANTHER" id="PTHR43102:SF2">
    <property type="entry name" value="GAF DOMAIN-CONTAINING PROTEIN"/>
    <property type="match status" value="1"/>
</dbReference>
<dbReference type="PROSITE" id="PS50887">
    <property type="entry name" value="GGDEF"/>
    <property type="match status" value="1"/>
</dbReference>
<proteinExistence type="predicted"/>
<evidence type="ECO:0000313" key="2">
    <source>
        <dbReference type="EMBL" id="PTM33399.1"/>
    </source>
</evidence>
<dbReference type="OrthoDB" id="9812358at2"/>
<evidence type="ECO:0000313" key="3">
    <source>
        <dbReference type="Proteomes" id="UP000241614"/>
    </source>
</evidence>
<dbReference type="NCBIfam" id="TIGR00254">
    <property type="entry name" value="GGDEF"/>
    <property type="match status" value="1"/>
</dbReference>
<dbReference type="SUPFAM" id="SSF55073">
    <property type="entry name" value="Nucleotide cyclase"/>
    <property type="match status" value="1"/>
</dbReference>
<dbReference type="InterPro" id="IPR043128">
    <property type="entry name" value="Rev_trsase/Diguanyl_cyclase"/>
</dbReference>
<dbReference type="Proteomes" id="UP000241614">
    <property type="component" value="Unassembled WGS sequence"/>
</dbReference>
<evidence type="ECO:0000259" key="1">
    <source>
        <dbReference type="PROSITE" id="PS50887"/>
    </source>
</evidence>
<reference evidence="2 3" key="1">
    <citation type="submission" date="2018-04" db="EMBL/GenBank/DDBJ databases">
        <title>Genome sequencing reveals highly heavy metal resistance and biotechnology application of the novel Enterobacter cloacae amazonensis isolated from wastewater river in Manaus - Amazonas.</title>
        <authorList>
            <person name="Astolfi M.C.T."/>
            <person name="Carvalho E.B.D.S."/>
            <person name="Lacerda L.B."/>
            <person name="Pinto M.V."/>
            <person name="Nogueira V.B."/>
            <person name="Barros A.M."/>
            <person name="Astolfi-Filho S."/>
        </authorList>
    </citation>
    <scope>NUCLEOTIDE SEQUENCE [LARGE SCALE GENOMIC DNA]</scope>
    <source>
        <strain evidence="3">amazonensis</strain>
    </source>
</reference>
<dbReference type="InterPro" id="IPR029016">
    <property type="entry name" value="GAF-like_dom_sf"/>
</dbReference>
<dbReference type="InterPro" id="IPR003018">
    <property type="entry name" value="GAF"/>
</dbReference>
<organism evidence="2 3">
    <name type="scientific">Enterobacter cloacae</name>
    <dbReference type="NCBI Taxonomy" id="550"/>
    <lineage>
        <taxon>Bacteria</taxon>
        <taxon>Pseudomonadati</taxon>
        <taxon>Pseudomonadota</taxon>
        <taxon>Gammaproteobacteria</taxon>
        <taxon>Enterobacterales</taxon>
        <taxon>Enterobacteriaceae</taxon>
        <taxon>Enterobacter</taxon>
        <taxon>Enterobacter cloacae complex</taxon>
    </lineage>
</organism>
<dbReference type="SMART" id="SM00267">
    <property type="entry name" value="GGDEF"/>
    <property type="match status" value="1"/>
</dbReference>
<dbReference type="EMBL" id="PZPP01000023">
    <property type="protein sequence ID" value="PTM33399.1"/>
    <property type="molecule type" value="Genomic_DNA"/>
</dbReference>
<dbReference type="Gene3D" id="3.30.450.40">
    <property type="match status" value="1"/>
</dbReference>